<dbReference type="Gene3D" id="2.110.10.10">
    <property type="entry name" value="Hemopexin-like domain"/>
    <property type="match status" value="1"/>
</dbReference>
<dbReference type="SUPFAM" id="SSF50923">
    <property type="entry name" value="Hemopexin-like domain"/>
    <property type="match status" value="1"/>
</dbReference>
<keyword evidence="5" id="KW-1015">Disulfide bond</keyword>
<dbReference type="OMA" id="DNEEIHT"/>
<reference evidence="9 10" key="1">
    <citation type="journal article" date="2018" name="Nat. Ecol. Evol.">
        <title>Shark genomes provide insights into elasmobranch evolution and the origin of vertebrates.</title>
        <authorList>
            <person name="Hara Y"/>
            <person name="Yamaguchi K"/>
            <person name="Onimaru K"/>
            <person name="Kadota M"/>
            <person name="Koyanagi M"/>
            <person name="Keeley SD"/>
            <person name="Tatsumi K"/>
            <person name="Tanaka K"/>
            <person name="Motone F"/>
            <person name="Kageyama Y"/>
            <person name="Nozu R"/>
            <person name="Adachi N"/>
            <person name="Nishimura O"/>
            <person name="Nakagawa R"/>
            <person name="Tanegashima C"/>
            <person name="Kiyatake I"/>
            <person name="Matsumoto R"/>
            <person name="Murakumo K"/>
            <person name="Nishida K"/>
            <person name="Terakita A"/>
            <person name="Kuratani S"/>
            <person name="Sato K"/>
            <person name="Hyodo S Kuraku.S."/>
        </authorList>
    </citation>
    <scope>NUCLEOTIDE SEQUENCE [LARGE SCALE GENOMIC DNA]</scope>
</reference>
<evidence type="ECO:0000256" key="2">
    <source>
        <dbReference type="ARBA" id="ARBA00022525"/>
    </source>
</evidence>
<feature type="region of interest" description="Disordered" evidence="8">
    <location>
        <begin position="897"/>
        <end position="937"/>
    </location>
</feature>
<feature type="region of interest" description="Disordered" evidence="8">
    <location>
        <begin position="658"/>
        <end position="685"/>
    </location>
</feature>
<dbReference type="GO" id="GO:0005615">
    <property type="term" value="C:extracellular space"/>
    <property type="evidence" value="ECO:0007669"/>
    <property type="project" value="TreeGrafter"/>
</dbReference>
<feature type="compositionally biased region" description="Polar residues" evidence="8">
    <location>
        <begin position="803"/>
        <end position="829"/>
    </location>
</feature>
<feature type="compositionally biased region" description="Polar residues" evidence="8">
    <location>
        <begin position="664"/>
        <end position="685"/>
    </location>
</feature>
<keyword evidence="4" id="KW-0677">Repeat</keyword>
<dbReference type="InterPro" id="IPR018486">
    <property type="entry name" value="Hemopexin_CS"/>
</dbReference>
<feature type="region of interest" description="Disordered" evidence="8">
    <location>
        <begin position="803"/>
        <end position="859"/>
    </location>
</feature>
<dbReference type="InterPro" id="IPR051298">
    <property type="entry name" value="Heme_transport/Cell_adhesion"/>
</dbReference>
<keyword evidence="2" id="KW-0964">Secreted</keyword>
<dbReference type="OrthoDB" id="413699at2759"/>
<evidence type="ECO:0000256" key="4">
    <source>
        <dbReference type="ARBA" id="ARBA00022737"/>
    </source>
</evidence>
<evidence type="ECO:0000256" key="3">
    <source>
        <dbReference type="ARBA" id="ARBA00022729"/>
    </source>
</evidence>
<comment type="subcellular location">
    <subcellularLocation>
        <location evidence="1">Secreted</location>
    </subcellularLocation>
</comment>
<feature type="compositionally biased region" description="Polar residues" evidence="8">
    <location>
        <begin position="1825"/>
        <end position="1842"/>
    </location>
</feature>
<accession>A0A401P519</accession>
<feature type="region of interest" description="Disordered" evidence="8">
    <location>
        <begin position="536"/>
        <end position="555"/>
    </location>
</feature>
<evidence type="ECO:0000313" key="10">
    <source>
        <dbReference type="Proteomes" id="UP000288216"/>
    </source>
</evidence>
<feature type="region of interest" description="Disordered" evidence="8">
    <location>
        <begin position="42"/>
        <end position="64"/>
    </location>
</feature>
<feature type="region of interest" description="Disordered" evidence="8">
    <location>
        <begin position="102"/>
        <end position="146"/>
    </location>
</feature>
<evidence type="ECO:0000256" key="7">
    <source>
        <dbReference type="PROSITE-ProRule" id="PRU01011"/>
    </source>
</evidence>
<feature type="compositionally biased region" description="Polar residues" evidence="8">
    <location>
        <begin position="130"/>
        <end position="146"/>
    </location>
</feature>
<dbReference type="PANTHER" id="PTHR22917">
    <property type="entry name" value="HEMOPEXIN DOMAIN-CONTAINING PROTEIN"/>
    <property type="match status" value="1"/>
</dbReference>
<feature type="compositionally biased region" description="Polar residues" evidence="8">
    <location>
        <begin position="323"/>
        <end position="338"/>
    </location>
</feature>
<feature type="compositionally biased region" description="Basic and acidic residues" evidence="8">
    <location>
        <begin position="1400"/>
        <end position="1413"/>
    </location>
</feature>
<sequence length="2248" mass="245463">MEYDECCSDFVANCKKDLSKTPAAAPTSRSTSLFPRFTWKPSTTKRPEFISDPVNKQDSASDLGEEMKIIDEPTKPRNENIKIIKESTTRSPISFTLMGNTTGDDLFIPEEPNTMDPNLERAESEKSKTKLPSLNEKGSTESTAPEYTTTDYKTVHKDRMTIATVSEGGTTDYNILDTERMTMPPVNEDVTVDSKSLDKEAMAKPTVPNEVGIMDNLDKEGTIKPTAPDGSATMDPDYVDKEETQRTVTEIYATTYPEIAQSFASNKPTSVNLHILDNEATIQLTPIKDVATMYPNWDKEGATEPPVPKDGTVNLRTIENEKTQTTVPKGSETTSPKISQPFAPKKSENQDVDNLDNPTPNQPLPPEEAVTKLPTPDKVTKHTVPAGATADSKIFDKEGTTKLTVPEEDHATGSKILAKEGITKPTITEHGIANSESLNNEHTQITVPERSATMHPEISQSFVQNRSITVDPNNLDKAAIRKPIPHEAAETILPNLGKVGTTKSTVSVNSATDSTALNEKETANPTIAVERTVNAGSLDIDDTQPTVPEEPATRHLGISQSFAPSRAITVDLDNLDDAATIKPITPEKAATILQNVTKEGTTKPPTPEELTVDSKSLDKEAITTPTISEDRITDTKIVDKEGTTKPTIAKNGAVNIESLDNEDTQTTVPEESATTHPETVQSNAPNRAITMEPDNLDKASTIQSTPPEDSATMLPNIDKERTTVPEEPAIMYSDKAYEEDMQTAVLEKFTTVLLKVSRNRATTLAPINLDNATTTKPIPSEEIETMLPDLGKVETIKPTVCQDSSTDSKIMNKQGMTRPSIAENSTMKTESSDIEDTHTTVPEESATRHPEIAPSSAPNRAVSVDLDSLDNAATIKPIPPEEAATMLPHLDSEGTIKFTVPQDGTMDSKSLDKEETTKTTATEGSVTMDSDNVDKEEKQTTVAEKYVNMYPGISQSFAPSKAITVDPDNLDGAATIKPITPEEVVTILQNMTKEGSAKFSTETFPVDSKSLDKEVTTTPTVSEDSITDSKIVDKGGMTTPSVNKDVMIESKFLDREGIIKPTVPEEDNSTDFKIMNIERTTRPSIVEDSTVKIESLDKKDIQTTVPEDSETTHPEIVQSFTPKRAITVDPDSLKIAATTQSIFPEDTATMLPNIDKERTAVPEEPATLYSDKADKEKTQTTVPEKVATMFPEVLGSFAPNRATTLPTVNLNNTATIKPISPEESEAMLPNLDKVGTIKPTVFEVDTTDSKILDKEGMTKPSVLKEDGTTDSIVLEKEETRKPMIAVGWTMNSVFLDNEETNPTIPENSSTDSKTLDGEGLTTASVPQYGTMDFQSLDKEATTEPIIPEDSTTDSESLNKEGITKPSVTEDGTTHSKSIKTLVKEETTIPPVHENGTMDSKSVDKEGTTKHTVPEEDGATVSKILDLEGTTKTIVVEDGDMNSESSGIEDTHTTVPEESATRHPEIAPSSAPNRAISVDPDSLDNAATIKPIPPEEAATMLPHLNSEGTIKSTVPRDGAMDSKSLDKEGTTKTTAPEGSVTMDSDNVDKEEKQTTVTEKYVNTYPGISQSFAPSRAITVDPDNVDNTAPIKPITPEEVVTILRNVTKEGSTKFSTETFPVDSKSLDKEVTMTPTVSEDSITDSKIMDEGEMTTPPVNKDDMIDSKFLDREGPIKPTVPEEDNSTDFKIMNIERTTKPSIAGDDTVVTASLDNEDTQTTVLKESETTDPEVTQSFAPNRAITVDPDNLDNAATTQSIPPEDAETVLPNIDKEITIKYILPEDSTIDSKSFDKKATTKPTVTEGGSTQSNILDRDQTTKSTIPGDGTVDSNSLDKGGTTKSTTPEGGTLVSKSLDREGTAKPNVLQESVTIHPNILHNKGQAQPTIQEGPYTEPHFGKEEMTKYTAAEGPVTIVPMLNKENMSQPNVLERIITLKPDNLDAERMVNSEESITMDLSLKTVTVKSIVPDTYTEKHLNATSPDHIPQDSDDNFITNVTLSSSAVGSQTTVKSPSYEVHLNDPNLCNKKPSDAVTTLQNGTMYVFRGHLFWTIDQNKQAIGNPGRISDVWGIPSPIDTAFTRCNCNGKTFFFKGDQYWRFQNGVMDRGYPRLIATGFSGLNGKIRAALSVAAHNNRPETVYFFKNGGRYQKYVYHKRSPTTCPQRTGTYTYQVLRRRFKRQTTLVIKKTIQSLKTEQHLVELSVRKNWHGFPIRITSAISFPNPERAEKYEYYVLSGGKFQLDVCLGRSQLTGY</sequence>
<organism evidence="9 10">
    <name type="scientific">Scyliorhinus torazame</name>
    <name type="common">Cloudy catshark</name>
    <name type="synonym">Catulus torazame</name>
    <dbReference type="NCBI Taxonomy" id="75743"/>
    <lineage>
        <taxon>Eukaryota</taxon>
        <taxon>Metazoa</taxon>
        <taxon>Chordata</taxon>
        <taxon>Craniata</taxon>
        <taxon>Vertebrata</taxon>
        <taxon>Chondrichthyes</taxon>
        <taxon>Elasmobranchii</taxon>
        <taxon>Galeomorphii</taxon>
        <taxon>Galeoidea</taxon>
        <taxon>Carcharhiniformes</taxon>
        <taxon>Scyliorhinidae</taxon>
        <taxon>Scyliorhinus</taxon>
    </lineage>
</organism>
<gene>
    <name evidence="9" type="ORF">scyTo_0008187</name>
</gene>
<keyword evidence="10" id="KW-1185">Reference proteome</keyword>
<name>A0A401P519_SCYTO</name>
<dbReference type="PROSITE" id="PS00024">
    <property type="entry name" value="HEMOPEXIN"/>
    <property type="match status" value="1"/>
</dbReference>
<feature type="region of interest" description="Disordered" evidence="8">
    <location>
        <begin position="1390"/>
        <end position="1413"/>
    </location>
</feature>
<dbReference type="SMART" id="SM00120">
    <property type="entry name" value="HX"/>
    <property type="match status" value="2"/>
</dbReference>
<evidence type="ECO:0000313" key="9">
    <source>
        <dbReference type="EMBL" id="GCB68180.1"/>
    </source>
</evidence>
<feature type="repeat" description="Hemopexin" evidence="7">
    <location>
        <begin position="2067"/>
        <end position="2114"/>
    </location>
</feature>
<feature type="region of interest" description="Disordered" evidence="8">
    <location>
        <begin position="1346"/>
        <end position="1374"/>
    </location>
</feature>
<keyword evidence="3" id="KW-0732">Signal</keyword>
<dbReference type="InterPro" id="IPR036375">
    <property type="entry name" value="Hemopexin-like_dom_sf"/>
</dbReference>
<dbReference type="InterPro" id="IPR018487">
    <property type="entry name" value="Hemopexin-like_repeat"/>
</dbReference>
<feature type="region of interest" description="Disordered" evidence="8">
    <location>
        <begin position="1786"/>
        <end position="1857"/>
    </location>
</feature>
<dbReference type="PANTHER" id="PTHR22917:SF1">
    <property type="entry name" value="PROTEOGLYCAN 4"/>
    <property type="match status" value="1"/>
</dbReference>
<feature type="compositionally biased region" description="Polar residues" evidence="8">
    <location>
        <begin position="1794"/>
        <end position="1808"/>
    </location>
</feature>
<protein>
    <submittedName>
        <fullName evidence="9">Uncharacterized protein</fullName>
    </submittedName>
</protein>
<evidence type="ECO:0000256" key="8">
    <source>
        <dbReference type="SAM" id="MobiDB-lite"/>
    </source>
</evidence>
<feature type="region of interest" description="Disordered" evidence="8">
    <location>
        <begin position="1299"/>
        <end position="1319"/>
    </location>
</feature>
<dbReference type="InterPro" id="IPR000585">
    <property type="entry name" value="Hemopexin-like_dom"/>
</dbReference>
<feature type="region of interest" description="Disordered" evidence="8">
    <location>
        <begin position="296"/>
        <end position="415"/>
    </location>
</feature>
<feature type="compositionally biased region" description="Basic and acidic residues" evidence="8">
    <location>
        <begin position="1517"/>
        <end position="1529"/>
    </location>
</feature>
<keyword evidence="6" id="KW-0325">Glycoprotein</keyword>
<feature type="compositionally biased region" description="Polar residues" evidence="8">
    <location>
        <begin position="1530"/>
        <end position="1543"/>
    </location>
</feature>
<evidence type="ECO:0000256" key="1">
    <source>
        <dbReference type="ARBA" id="ARBA00004613"/>
    </source>
</evidence>
<dbReference type="CDD" id="cd00094">
    <property type="entry name" value="HX"/>
    <property type="match status" value="1"/>
</dbReference>
<dbReference type="STRING" id="75743.A0A401P519"/>
<feature type="compositionally biased region" description="Basic and acidic residues" evidence="8">
    <location>
        <begin position="393"/>
        <end position="415"/>
    </location>
</feature>
<feature type="compositionally biased region" description="Polar residues" evidence="8">
    <location>
        <begin position="1441"/>
        <end position="1455"/>
    </location>
</feature>
<dbReference type="EMBL" id="BFAA01003087">
    <property type="protein sequence ID" value="GCB68180.1"/>
    <property type="molecule type" value="Genomic_DNA"/>
</dbReference>
<dbReference type="Proteomes" id="UP000288216">
    <property type="component" value="Unassembled WGS sequence"/>
</dbReference>
<evidence type="ECO:0000256" key="6">
    <source>
        <dbReference type="ARBA" id="ARBA00023180"/>
    </source>
</evidence>
<feature type="compositionally biased region" description="Polar residues" evidence="8">
    <location>
        <begin position="1299"/>
        <end position="1312"/>
    </location>
</feature>
<feature type="region of interest" description="Disordered" evidence="8">
    <location>
        <begin position="1439"/>
        <end position="1474"/>
    </location>
</feature>
<proteinExistence type="predicted"/>
<dbReference type="PROSITE" id="PS51642">
    <property type="entry name" value="HEMOPEXIN_2"/>
    <property type="match status" value="1"/>
</dbReference>
<feature type="compositionally biased region" description="Basic and acidic residues" evidence="8">
    <location>
        <begin position="118"/>
        <end position="128"/>
    </location>
</feature>
<evidence type="ECO:0000256" key="5">
    <source>
        <dbReference type="ARBA" id="ARBA00023157"/>
    </source>
</evidence>
<feature type="region of interest" description="Disordered" evidence="8">
    <location>
        <begin position="1497"/>
        <end position="1552"/>
    </location>
</feature>
<dbReference type="Pfam" id="PF00045">
    <property type="entry name" value="Hemopexin"/>
    <property type="match status" value="2"/>
</dbReference>
<comment type="caution">
    <text evidence="9">The sequence shown here is derived from an EMBL/GenBank/DDBJ whole genome shotgun (WGS) entry which is preliminary data.</text>
</comment>